<evidence type="ECO:0000256" key="5">
    <source>
        <dbReference type="ARBA" id="ARBA00022491"/>
    </source>
</evidence>
<dbReference type="PANTHER" id="PTHR45915:SF3">
    <property type="entry name" value="E3 UBIQUITIN-PROTEIN LIGASE TRIM33"/>
    <property type="match status" value="1"/>
</dbReference>
<keyword evidence="15" id="KW-0238">DNA-binding</keyword>
<evidence type="ECO:0000313" key="25">
    <source>
        <dbReference type="Proteomes" id="UP000694395"/>
    </source>
</evidence>
<evidence type="ECO:0000256" key="13">
    <source>
        <dbReference type="ARBA" id="ARBA00023054"/>
    </source>
</evidence>
<name>A0A8C7T392_ONCMY</name>
<dbReference type="InterPro" id="IPR019787">
    <property type="entry name" value="Znf_PHD-finger"/>
</dbReference>
<dbReference type="EC" id="2.3.2.27" evidence="4"/>
<dbReference type="PROSITE" id="PS50119">
    <property type="entry name" value="ZF_BBOX"/>
    <property type="match status" value="2"/>
</dbReference>
<evidence type="ECO:0000256" key="17">
    <source>
        <dbReference type="ARBA" id="ARBA00023242"/>
    </source>
</evidence>
<keyword evidence="16" id="KW-0804">Transcription</keyword>
<dbReference type="GO" id="GO:0008270">
    <property type="term" value="F:zinc ion binding"/>
    <property type="evidence" value="ECO:0007669"/>
    <property type="project" value="UniProtKB-KW"/>
</dbReference>
<dbReference type="FunFam" id="3.30.160.60:FF:000074">
    <property type="entry name" value="Tripartite motif containing 66"/>
    <property type="match status" value="1"/>
</dbReference>
<reference evidence="24" key="1">
    <citation type="submission" date="2020-07" db="EMBL/GenBank/DDBJ databases">
        <title>A long reads based de novo assembly of the rainbow trout Arlee double haploid line genome.</title>
        <authorList>
            <person name="Gao G."/>
            <person name="Palti Y."/>
        </authorList>
    </citation>
    <scope>NUCLEOTIDE SEQUENCE [LARGE SCALE GENOMIC DNA]</scope>
</reference>
<evidence type="ECO:0000256" key="1">
    <source>
        <dbReference type="ARBA" id="ARBA00000900"/>
    </source>
</evidence>
<dbReference type="InterPro" id="IPR001487">
    <property type="entry name" value="Bromodomain"/>
</dbReference>
<feature type="compositionally biased region" description="Low complexity" evidence="20">
    <location>
        <begin position="345"/>
        <end position="379"/>
    </location>
</feature>
<feature type="domain" description="B box-type" evidence="23">
    <location>
        <begin position="94"/>
        <end position="135"/>
    </location>
</feature>
<evidence type="ECO:0000256" key="20">
    <source>
        <dbReference type="SAM" id="MobiDB-lite"/>
    </source>
</evidence>
<feature type="region of interest" description="Disordered" evidence="20">
    <location>
        <begin position="692"/>
        <end position="740"/>
    </location>
</feature>
<keyword evidence="13" id="KW-0175">Coiled coil</keyword>
<dbReference type="InterPro" id="IPR019786">
    <property type="entry name" value="Zinc_finger_PHD-type_CS"/>
</dbReference>
<dbReference type="InterPro" id="IPR003649">
    <property type="entry name" value="Bbox_C"/>
</dbReference>
<dbReference type="PROSITE" id="PS01359">
    <property type="entry name" value="ZF_PHD_1"/>
    <property type="match status" value="1"/>
</dbReference>
<dbReference type="SMART" id="SM00297">
    <property type="entry name" value="BROMO"/>
    <property type="match status" value="1"/>
</dbReference>
<dbReference type="PROSITE" id="PS50014">
    <property type="entry name" value="BROMODOMAIN_2"/>
    <property type="match status" value="1"/>
</dbReference>
<accession>A0A8C7T392</accession>
<dbReference type="PROSITE" id="PS50016">
    <property type="entry name" value="ZF_PHD_2"/>
    <property type="match status" value="1"/>
</dbReference>
<dbReference type="CDD" id="cd15541">
    <property type="entry name" value="PHD_TIF1_like"/>
    <property type="match status" value="1"/>
</dbReference>
<dbReference type="GO" id="GO:0003677">
    <property type="term" value="F:DNA binding"/>
    <property type="evidence" value="ECO:0007669"/>
    <property type="project" value="UniProtKB-KW"/>
</dbReference>
<dbReference type="SUPFAM" id="SSF57845">
    <property type="entry name" value="B-box zinc-binding domain"/>
    <property type="match status" value="1"/>
</dbReference>
<feature type="region of interest" description="Disordered" evidence="20">
    <location>
        <begin position="565"/>
        <end position="587"/>
    </location>
</feature>
<protein>
    <recommendedName>
        <fullName evidence="4">RING-type E3 ubiquitin transferase</fullName>
        <ecNumber evidence="4">2.3.2.27</ecNumber>
    </recommendedName>
</protein>
<dbReference type="InterPro" id="IPR000315">
    <property type="entry name" value="Znf_B-box"/>
</dbReference>
<dbReference type="SUPFAM" id="SSF57903">
    <property type="entry name" value="FYVE/PHD zinc finger"/>
    <property type="match status" value="1"/>
</dbReference>
<keyword evidence="11" id="KW-0862">Zinc</keyword>
<dbReference type="FunFam" id="3.30.40.10:FF:000123">
    <property type="entry name" value="E3 ubiquitin-protein ligase TRIM33"/>
    <property type="match status" value="1"/>
</dbReference>
<evidence type="ECO:0000256" key="14">
    <source>
        <dbReference type="ARBA" id="ARBA00023117"/>
    </source>
</evidence>
<feature type="compositionally biased region" description="Basic and acidic residues" evidence="20">
    <location>
        <begin position="731"/>
        <end position="740"/>
    </location>
</feature>
<keyword evidence="14 19" id="KW-0103">Bromodomain</keyword>
<evidence type="ECO:0000256" key="9">
    <source>
        <dbReference type="ARBA" id="ARBA00022771"/>
    </source>
</evidence>
<evidence type="ECO:0000256" key="7">
    <source>
        <dbReference type="ARBA" id="ARBA00022723"/>
    </source>
</evidence>
<evidence type="ECO:0000259" key="21">
    <source>
        <dbReference type="PROSITE" id="PS50014"/>
    </source>
</evidence>
<evidence type="ECO:0000256" key="12">
    <source>
        <dbReference type="ARBA" id="ARBA00023015"/>
    </source>
</evidence>
<feature type="compositionally biased region" description="Acidic residues" evidence="20">
    <location>
        <begin position="692"/>
        <end position="722"/>
    </location>
</feature>
<dbReference type="InterPro" id="IPR001965">
    <property type="entry name" value="Znf_PHD"/>
</dbReference>
<evidence type="ECO:0000256" key="6">
    <source>
        <dbReference type="ARBA" id="ARBA00022679"/>
    </source>
</evidence>
<evidence type="ECO:0000256" key="2">
    <source>
        <dbReference type="ARBA" id="ARBA00004123"/>
    </source>
</evidence>
<feature type="region of interest" description="Disordered" evidence="20">
    <location>
        <begin position="446"/>
        <end position="511"/>
    </location>
</feature>
<dbReference type="GO" id="GO:0000785">
    <property type="term" value="C:chromatin"/>
    <property type="evidence" value="ECO:0007669"/>
    <property type="project" value="TreeGrafter"/>
</dbReference>
<keyword evidence="6" id="KW-0808">Transferase</keyword>
<keyword evidence="7" id="KW-0479">Metal-binding</keyword>
<feature type="domain" description="B box-type" evidence="23">
    <location>
        <begin position="34"/>
        <end position="81"/>
    </location>
</feature>
<dbReference type="SMART" id="SM00249">
    <property type="entry name" value="PHD"/>
    <property type="match status" value="2"/>
</dbReference>
<dbReference type="InterPro" id="IPR011011">
    <property type="entry name" value="Znf_FYVE_PHD"/>
</dbReference>
<evidence type="ECO:0000256" key="15">
    <source>
        <dbReference type="ARBA" id="ARBA00023125"/>
    </source>
</evidence>
<dbReference type="Pfam" id="PF00439">
    <property type="entry name" value="Bromodomain"/>
    <property type="match status" value="1"/>
</dbReference>
<evidence type="ECO:0000313" key="24">
    <source>
        <dbReference type="Ensembl" id="ENSOMYP00000073128.2"/>
    </source>
</evidence>
<dbReference type="AlphaFoldDB" id="A0A8C7T392"/>
<keyword evidence="5" id="KW-0678">Repressor</keyword>
<dbReference type="PANTHER" id="PTHR45915">
    <property type="entry name" value="TRANSCRIPTION INTERMEDIARY FACTOR"/>
    <property type="match status" value="1"/>
</dbReference>
<keyword evidence="10" id="KW-0833">Ubl conjugation pathway</keyword>
<proteinExistence type="predicted"/>
<evidence type="ECO:0000256" key="4">
    <source>
        <dbReference type="ARBA" id="ARBA00012483"/>
    </source>
</evidence>
<dbReference type="Gene3D" id="3.30.160.60">
    <property type="entry name" value="Classic Zinc Finger"/>
    <property type="match status" value="1"/>
</dbReference>
<comment type="catalytic activity">
    <reaction evidence="1">
        <text>S-ubiquitinyl-[E2 ubiquitin-conjugating enzyme]-L-cysteine + [acceptor protein]-L-lysine = [E2 ubiquitin-conjugating enzyme]-L-cysteine + N(6)-ubiquitinyl-[acceptor protein]-L-lysine.</text>
        <dbReference type="EC" id="2.3.2.27"/>
    </reaction>
</comment>
<feature type="compositionally biased region" description="Low complexity" evidence="20">
    <location>
        <begin position="462"/>
        <end position="475"/>
    </location>
</feature>
<feature type="domain" description="PHD-type" evidence="22">
    <location>
        <begin position="513"/>
        <end position="560"/>
    </location>
</feature>
<dbReference type="SMART" id="SM00336">
    <property type="entry name" value="BBOX"/>
    <property type="match status" value="2"/>
</dbReference>
<organism evidence="24 25">
    <name type="scientific">Oncorhynchus mykiss</name>
    <name type="common">Rainbow trout</name>
    <name type="synonym">Salmo gairdneri</name>
    <dbReference type="NCBI Taxonomy" id="8022"/>
    <lineage>
        <taxon>Eukaryota</taxon>
        <taxon>Metazoa</taxon>
        <taxon>Chordata</taxon>
        <taxon>Craniata</taxon>
        <taxon>Vertebrata</taxon>
        <taxon>Euteleostomi</taxon>
        <taxon>Actinopterygii</taxon>
        <taxon>Neopterygii</taxon>
        <taxon>Teleostei</taxon>
        <taxon>Protacanthopterygii</taxon>
        <taxon>Salmoniformes</taxon>
        <taxon>Salmonidae</taxon>
        <taxon>Salmoninae</taxon>
        <taxon>Oncorhynchus</taxon>
    </lineage>
</organism>
<dbReference type="Proteomes" id="UP000694395">
    <property type="component" value="Chromosome 9"/>
</dbReference>
<dbReference type="GO" id="GO:0061630">
    <property type="term" value="F:ubiquitin protein ligase activity"/>
    <property type="evidence" value="ECO:0007669"/>
    <property type="project" value="UniProtKB-EC"/>
</dbReference>
<comment type="pathway">
    <text evidence="3">Protein modification; protein ubiquitination.</text>
</comment>
<reference evidence="24" key="3">
    <citation type="submission" date="2025-09" db="UniProtKB">
        <authorList>
            <consortium name="Ensembl"/>
        </authorList>
    </citation>
    <scope>IDENTIFICATION</scope>
</reference>
<feature type="compositionally biased region" description="Polar residues" evidence="20">
    <location>
        <begin position="382"/>
        <end position="391"/>
    </location>
</feature>
<reference evidence="24" key="2">
    <citation type="submission" date="2025-08" db="UniProtKB">
        <authorList>
            <consortium name="Ensembl"/>
        </authorList>
    </citation>
    <scope>IDENTIFICATION</scope>
</reference>
<evidence type="ECO:0000256" key="18">
    <source>
        <dbReference type="PROSITE-ProRule" id="PRU00024"/>
    </source>
</evidence>
<evidence type="ECO:0000256" key="8">
    <source>
        <dbReference type="ARBA" id="ARBA00022737"/>
    </source>
</evidence>
<keyword evidence="8" id="KW-0677">Repeat</keyword>
<dbReference type="Pfam" id="PF00628">
    <property type="entry name" value="PHD"/>
    <property type="match status" value="1"/>
</dbReference>
<keyword evidence="9 18" id="KW-0863">Zinc-finger</keyword>
<dbReference type="Pfam" id="PF00643">
    <property type="entry name" value="zf-B_box"/>
    <property type="match status" value="1"/>
</dbReference>
<evidence type="ECO:0000259" key="22">
    <source>
        <dbReference type="PROSITE" id="PS50016"/>
    </source>
</evidence>
<evidence type="ECO:0000256" key="19">
    <source>
        <dbReference type="PROSITE-ProRule" id="PRU00035"/>
    </source>
</evidence>
<evidence type="ECO:0000256" key="11">
    <source>
        <dbReference type="ARBA" id="ARBA00022833"/>
    </source>
</evidence>
<dbReference type="Gene3D" id="3.30.40.10">
    <property type="entry name" value="Zinc/RING finger domain, C3HC4 (zinc finger)"/>
    <property type="match status" value="1"/>
</dbReference>
<dbReference type="GeneTree" id="ENSGT00940000156361"/>
<dbReference type="InterPro" id="IPR036427">
    <property type="entry name" value="Bromodomain-like_sf"/>
</dbReference>
<dbReference type="SMART" id="SM00502">
    <property type="entry name" value="BBC"/>
    <property type="match status" value="1"/>
</dbReference>
<feature type="region of interest" description="Disordered" evidence="20">
    <location>
        <begin position="345"/>
        <end position="400"/>
    </location>
</feature>
<evidence type="ECO:0000256" key="16">
    <source>
        <dbReference type="ARBA" id="ARBA00023163"/>
    </source>
</evidence>
<dbReference type="Ensembl" id="ENSOMYT00000079637.2">
    <property type="protein sequence ID" value="ENSOMYP00000073128.2"/>
    <property type="gene ID" value="ENSOMYG00000032150.2"/>
</dbReference>
<evidence type="ECO:0000259" key="23">
    <source>
        <dbReference type="PROSITE" id="PS50119"/>
    </source>
</evidence>
<comment type="subcellular location">
    <subcellularLocation>
        <location evidence="2">Nucleus</location>
    </subcellularLocation>
</comment>
<keyword evidence="12" id="KW-0805">Transcription regulation</keyword>
<dbReference type="Gene3D" id="1.20.920.10">
    <property type="entry name" value="Bromodomain-like"/>
    <property type="match status" value="1"/>
</dbReference>
<keyword evidence="17" id="KW-0539">Nucleus</keyword>
<sequence length="740" mass="83195">MRCIVCCQDCKQSDIIDNYFVKDTTEASNTSDEKSAQMCTSCEDNADTIGFCAECGEWLCKTCIEAHQRVKITKDHKIRKKEDVSEESVSASGQRPVFCPVHKQEPLKLFCETCDTLTCRDCQLLEHKEHRYQFLEEAFQNQKGFIETHMAKLQEKKTYVHYSHAHVTSRYSIIPISSVKVEHEIKIAVFTLINEINKKGKCLLQQLESVTKERSMKLFSQQTDIANLARQILHVLNFTHSAINSGSSTALLYSKRLIIYQLRKVLKAGLEPVPQANGSVRFFCDPTFWAKNVVNLGNLVIEKMPQAQHPPNIMVGPISPGHGHPGHGKHPGQINLAQLRLQHMQQQAFAQQKQQQQQQQQHQQPHQQQQQHQQRIQEQMRIASQMSQQHPRQGGPPMVQQQVDCWGVPLFPLIAVISRTPPLPVLGSVASASSVQDALKKLGEHVKTEPQDQEACSGANGPSKAPSTSPSTKASDAPLTNSKGAGPATLRTPRTAMGTNQSGAGGKDDDPNEDWCAVCNNGGELLCCDRCPKVFHITCHIPTLKCSPSGEWMCTFCRSLASPEMEYEPDDEPRGEKDTSEQGLSPEDQRRCERLLLNVFCHELSEGFQEPVPPSIPNYYKIIKKPMDLTLVKQKLQLKHVQHYQSPIEFVSDVRLVFSNCAKYNEADSEVAQAGKAVSLYFEERLLELYPDESFPEAPEEPEAPVGEGEEADLTEDSEDEFVQPKRKRLKTDEKMLHIK</sequence>
<dbReference type="InterPro" id="IPR013083">
    <property type="entry name" value="Znf_RING/FYVE/PHD"/>
</dbReference>
<evidence type="ECO:0000256" key="3">
    <source>
        <dbReference type="ARBA" id="ARBA00004906"/>
    </source>
</evidence>
<dbReference type="GO" id="GO:0005634">
    <property type="term" value="C:nucleus"/>
    <property type="evidence" value="ECO:0007669"/>
    <property type="project" value="UniProtKB-SubCell"/>
</dbReference>
<evidence type="ECO:0000256" key="10">
    <source>
        <dbReference type="ARBA" id="ARBA00022786"/>
    </source>
</evidence>
<keyword evidence="25" id="KW-1185">Reference proteome</keyword>
<dbReference type="CDD" id="cd05502">
    <property type="entry name" value="Bromo_tif1_like"/>
    <property type="match status" value="1"/>
</dbReference>
<feature type="domain" description="Bromo" evidence="21">
    <location>
        <begin position="616"/>
        <end position="672"/>
    </location>
</feature>
<dbReference type="SUPFAM" id="SSF47370">
    <property type="entry name" value="Bromodomain"/>
    <property type="match status" value="1"/>
</dbReference>